<evidence type="ECO:0000256" key="2">
    <source>
        <dbReference type="SAM" id="MobiDB-lite"/>
    </source>
</evidence>
<protein>
    <recommendedName>
        <fullName evidence="3">Zn(2)-C6 fungal-type domain-containing protein</fullName>
    </recommendedName>
</protein>
<dbReference type="AlphaFoldDB" id="A0A8S8ZWD6"/>
<dbReference type="SUPFAM" id="SSF57701">
    <property type="entry name" value="Zn2/Cys6 DNA-binding domain"/>
    <property type="match status" value="1"/>
</dbReference>
<feature type="region of interest" description="Disordered" evidence="2">
    <location>
        <begin position="180"/>
        <end position="201"/>
    </location>
</feature>
<organism evidence="4 5">
    <name type="scientific">Sordaria macrospora</name>
    <dbReference type="NCBI Taxonomy" id="5147"/>
    <lineage>
        <taxon>Eukaryota</taxon>
        <taxon>Fungi</taxon>
        <taxon>Dikarya</taxon>
        <taxon>Ascomycota</taxon>
        <taxon>Pezizomycotina</taxon>
        <taxon>Sordariomycetes</taxon>
        <taxon>Sordariomycetidae</taxon>
        <taxon>Sordariales</taxon>
        <taxon>Sordariaceae</taxon>
        <taxon>Sordaria</taxon>
    </lineage>
</organism>
<feature type="domain" description="Zn(2)-C6 fungal-type" evidence="3">
    <location>
        <begin position="23"/>
        <end position="54"/>
    </location>
</feature>
<comment type="caution">
    <text evidence="4">The sequence shown here is derived from an EMBL/GenBank/DDBJ whole genome shotgun (WGS) entry which is preliminary data.</text>
</comment>
<dbReference type="Proteomes" id="UP000433876">
    <property type="component" value="Unassembled WGS sequence"/>
</dbReference>
<keyword evidence="1" id="KW-0539">Nucleus</keyword>
<feature type="region of interest" description="Disordered" evidence="2">
    <location>
        <begin position="62"/>
        <end position="94"/>
    </location>
</feature>
<dbReference type="InterPro" id="IPR036864">
    <property type="entry name" value="Zn2-C6_fun-type_DNA-bd_sf"/>
</dbReference>
<reference evidence="4 5" key="1">
    <citation type="submission" date="2017-07" db="EMBL/GenBank/DDBJ databases">
        <title>Genome sequence of the Sordaria macrospora wild type strain R19027.</title>
        <authorList>
            <person name="Nowrousian M."/>
            <person name="Teichert I."/>
            <person name="Kueck U."/>
        </authorList>
    </citation>
    <scope>NUCLEOTIDE SEQUENCE [LARGE SCALE GENOMIC DNA]</scope>
    <source>
        <strain evidence="4 5">R19027</strain>
        <tissue evidence="4">Mycelium</tissue>
    </source>
</reference>
<proteinExistence type="predicted"/>
<gene>
    <name evidence="4" type="ORF">SMACR_06669</name>
</gene>
<dbReference type="VEuPathDB" id="FungiDB:SMAC_06669"/>
<dbReference type="InterPro" id="IPR001138">
    <property type="entry name" value="Zn2Cys6_DnaBD"/>
</dbReference>
<sequence length="484" mass="52652">MNLTTTGTETMSTARPQVAKTLACARCHSQKLRCIRRIADSRTCDRCLSAGIDCVERKPQRMGRPVELGNGPRSQVRHGSQKSARGDGSPARKQARQNLGLHYGMELRETDISITYGFSSTLTPVDSDGSGSSVQQGIPTGVSQLENWSWSINPAQTAQGQEYLSPSRTNGTGVGGLVNDGSLGGEGNLPASNRTADPSDTRFTYEQPMLMSLEDINDMLLNFDDGVDWTLQPSTSFSGQSSSLENGGPDTDSFLDDPIEQLSKLQLELYQCLNVVRAVEKQKREFMEKIAAKACGPIDTTWAERLFAMTEKFISALEGYANSAATNGSNSGGDSMETDTFMLDNATSSGNDDPSTESGQQKDGIEYASSTCDQEVDPATGLMIVSCVTRLLQIFESLVFIVETMRATTCPPDFVHIRLGAFVPNMTKALHARLLGQYVLHLLENISEMAARTVPSRQLYARAVKDNKAVESNIRERLIALIQS</sequence>
<evidence type="ECO:0000313" key="4">
    <source>
        <dbReference type="EMBL" id="KAA8632572.1"/>
    </source>
</evidence>
<dbReference type="EMBL" id="NMPR01000052">
    <property type="protein sequence ID" value="KAA8632572.1"/>
    <property type="molecule type" value="Genomic_DNA"/>
</dbReference>
<name>A0A8S8ZWD6_SORMA</name>
<evidence type="ECO:0000259" key="3">
    <source>
        <dbReference type="PROSITE" id="PS00463"/>
    </source>
</evidence>
<feature type="region of interest" description="Disordered" evidence="2">
    <location>
        <begin position="326"/>
        <end position="363"/>
    </location>
</feature>
<dbReference type="PROSITE" id="PS00463">
    <property type="entry name" value="ZN2_CY6_FUNGAL_1"/>
    <property type="match status" value="1"/>
</dbReference>
<dbReference type="OMA" id="SSANVEC"/>
<feature type="compositionally biased region" description="Polar residues" evidence="2">
    <location>
        <begin position="345"/>
        <end position="361"/>
    </location>
</feature>
<dbReference type="CDD" id="cd00067">
    <property type="entry name" value="GAL4"/>
    <property type="match status" value="1"/>
</dbReference>
<evidence type="ECO:0000256" key="1">
    <source>
        <dbReference type="ARBA" id="ARBA00023242"/>
    </source>
</evidence>
<dbReference type="GO" id="GO:0000981">
    <property type="term" value="F:DNA-binding transcription factor activity, RNA polymerase II-specific"/>
    <property type="evidence" value="ECO:0007669"/>
    <property type="project" value="InterPro"/>
</dbReference>
<dbReference type="GO" id="GO:0008270">
    <property type="term" value="F:zinc ion binding"/>
    <property type="evidence" value="ECO:0007669"/>
    <property type="project" value="InterPro"/>
</dbReference>
<accession>A0A8S8ZWD6</accession>
<dbReference type="Gene3D" id="4.10.240.10">
    <property type="entry name" value="Zn(2)-C6 fungal-type DNA-binding domain"/>
    <property type="match status" value="1"/>
</dbReference>
<feature type="compositionally biased region" description="Polar residues" evidence="2">
    <location>
        <begin position="190"/>
        <end position="201"/>
    </location>
</feature>
<evidence type="ECO:0000313" key="5">
    <source>
        <dbReference type="Proteomes" id="UP000433876"/>
    </source>
</evidence>